<evidence type="ECO:0000313" key="2">
    <source>
        <dbReference type="EMBL" id="HGZ42146.1"/>
    </source>
</evidence>
<sequence>MGGARGAASRGGRRPAARARGRRRARRARLPRAPAARPAVSPATPAAGDRLLVFYDGECRLCAGAVAWALARDRDGVLEPVPYQSEAARARLGAAAARAADELHVWSEARGVRAGADAVAELLRRLPRWRWAGALLASRALAWAARPAYRALARRRARFGAARCPLPGPPAARR</sequence>
<feature type="compositionally biased region" description="Basic residues" evidence="1">
    <location>
        <begin position="11"/>
        <end position="30"/>
    </location>
</feature>
<accession>A0A832I1T8</accession>
<protein>
    <submittedName>
        <fullName evidence="2">DUF393 domain-containing protein</fullName>
    </submittedName>
</protein>
<reference evidence="2" key="1">
    <citation type="journal article" date="2020" name="mSystems">
        <title>Genome- and Community-Level Interaction Insights into Carbon Utilization and Element Cycling Functions of Hydrothermarchaeota in Hydrothermal Sediment.</title>
        <authorList>
            <person name="Zhou Z."/>
            <person name="Liu Y."/>
            <person name="Xu W."/>
            <person name="Pan J."/>
            <person name="Luo Z.H."/>
            <person name="Li M."/>
        </authorList>
    </citation>
    <scope>NUCLEOTIDE SEQUENCE [LARGE SCALE GENOMIC DNA]</scope>
    <source>
        <strain evidence="2">SpSt-381</strain>
    </source>
</reference>
<proteinExistence type="predicted"/>
<dbReference type="Pfam" id="PF04134">
    <property type="entry name" value="DCC1-like"/>
    <property type="match status" value="1"/>
</dbReference>
<comment type="caution">
    <text evidence="2">The sequence shown here is derived from an EMBL/GenBank/DDBJ whole genome shotgun (WGS) entry which is preliminary data.</text>
</comment>
<feature type="compositionally biased region" description="Low complexity" evidence="1">
    <location>
        <begin position="1"/>
        <end position="10"/>
    </location>
</feature>
<organism evidence="2">
    <name type="scientific">Eiseniibacteriota bacterium</name>
    <dbReference type="NCBI Taxonomy" id="2212470"/>
    <lineage>
        <taxon>Bacteria</taxon>
        <taxon>Candidatus Eiseniibacteriota</taxon>
    </lineage>
</organism>
<name>A0A832I1T8_UNCEI</name>
<dbReference type="EMBL" id="DSQF01000003">
    <property type="protein sequence ID" value="HGZ42146.1"/>
    <property type="molecule type" value="Genomic_DNA"/>
</dbReference>
<gene>
    <name evidence="2" type="ORF">ENR23_01745</name>
</gene>
<feature type="region of interest" description="Disordered" evidence="1">
    <location>
        <begin position="1"/>
        <end position="43"/>
    </location>
</feature>
<evidence type="ECO:0000256" key="1">
    <source>
        <dbReference type="SAM" id="MobiDB-lite"/>
    </source>
</evidence>
<dbReference type="AlphaFoldDB" id="A0A832I1T8"/>
<dbReference type="InterPro" id="IPR007263">
    <property type="entry name" value="DCC1-like"/>
</dbReference>
<feature type="compositionally biased region" description="Low complexity" evidence="1">
    <location>
        <begin position="31"/>
        <end position="43"/>
    </location>
</feature>
<dbReference type="GO" id="GO:0015035">
    <property type="term" value="F:protein-disulfide reductase activity"/>
    <property type="evidence" value="ECO:0007669"/>
    <property type="project" value="InterPro"/>
</dbReference>